<gene>
    <name evidence="7" type="ORF">VSH64_16040</name>
</gene>
<keyword evidence="2 5" id="KW-0812">Transmembrane</keyword>
<feature type="transmembrane region" description="Helical" evidence="5">
    <location>
        <begin position="150"/>
        <end position="175"/>
    </location>
</feature>
<feature type="transmembrane region" description="Helical" evidence="5">
    <location>
        <begin position="181"/>
        <end position="200"/>
    </location>
</feature>
<evidence type="ECO:0000313" key="7">
    <source>
        <dbReference type="EMBL" id="WSE33598.1"/>
    </source>
</evidence>
<evidence type="ECO:0000313" key="8">
    <source>
        <dbReference type="Proteomes" id="UP001330812"/>
    </source>
</evidence>
<feature type="transmembrane region" description="Helical" evidence="5">
    <location>
        <begin position="349"/>
        <end position="372"/>
    </location>
</feature>
<sequence length="459" mass="46337">MASSPVVDVAAVLDRPRWSGVQKRVLAICFCLALLEGFDSQAMGYAAPGVAKEFGLGPGALALVFSSALVGMFLGSGAFGLAADRFGRRRVLLVGTLVFGVGTVLIVVAGTSAGSLAALRFLAGIGMGGTIATQLALAAEYSPARIRSTVIMILVGSLGLGSFLGGVVAAALIPAYGWRSIFAVGGILPLVLFVVMAVGLPDSLRFLLTSGRVAEARKLLARVAPDAVVDERVSLVLPEETIRRSPVATLFTDGRAFGTTLVWIAGFMNFLAVYLLLSWLPALFEQAGLSSRTAVAATATFTLGGFVGAIVLGLLIDRRGRANRLLALGYLGSAVFAVVAAVSTHQPPVLFGAIFLAGFGIIGCQGGVNAAAAAMYPTAARGTGVGWASGAGRVGSIIGPTLGGSLLAAGLASTSIIAAAAVPMVLAAIAVAPLGSASRRRAEADSKNPAAPAVEDTNA</sequence>
<dbReference type="InterPro" id="IPR005829">
    <property type="entry name" value="Sugar_transporter_CS"/>
</dbReference>
<dbReference type="Pfam" id="PF07690">
    <property type="entry name" value="MFS_1"/>
    <property type="match status" value="1"/>
</dbReference>
<feature type="transmembrane region" description="Helical" evidence="5">
    <location>
        <begin position="59"/>
        <end position="79"/>
    </location>
</feature>
<dbReference type="SUPFAM" id="SSF103473">
    <property type="entry name" value="MFS general substrate transporter"/>
    <property type="match status" value="1"/>
</dbReference>
<evidence type="ECO:0000256" key="1">
    <source>
        <dbReference type="ARBA" id="ARBA00004651"/>
    </source>
</evidence>
<evidence type="ECO:0000256" key="4">
    <source>
        <dbReference type="ARBA" id="ARBA00023136"/>
    </source>
</evidence>
<feature type="transmembrane region" description="Helical" evidence="5">
    <location>
        <begin position="91"/>
        <end position="111"/>
    </location>
</feature>
<keyword evidence="3 5" id="KW-1133">Transmembrane helix</keyword>
<feature type="domain" description="Major facilitator superfamily (MFS) profile" evidence="6">
    <location>
        <begin position="25"/>
        <end position="439"/>
    </location>
</feature>
<feature type="transmembrane region" description="Helical" evidence="5">
    <location>
        <begin position="384"/>
        <end position="402"/>
    </location>
</feature>
<evidence type="ECO:0000256" key="3">
    <source>
        <dbReference type="ARBA" id="ARBA00022989"/>
    </source>
</evidence>
<dbReference type="PROSITE" id="PS00217">
    <property type="entry name" value="SUGAR_TRANSPORT_2"/>
    <property type="match status" value="1"/>
</dbReference>
<feature type="transmembrane region" description="Helical" evidence="5">
    <location>
        <begin position="294"/>
        <end position="316"/>
    </location>
</feature>
<evidence type="ECO:0000259" key="6">
    <source>
        <dbReference type="PROSITE" id="PS50850"/>
    </source>
</evidence>
<dbReference type="InterPro" id="IPR020846">
    <property type="entry name" value="MFS_dom"/>
</dbReference>
<name>A0ABZ1IHG9_9PSEU</name>
<dbReference type="RefSeq" id="WP_326836397.1">
    <property type="nucleotide sequence ID" value="NZ_CP142149.1"/>
</dbReference>
<accession>A0ABZ1IHG9</accession>
<organism evidence="7 8">
    <name type="scientific">Amycolatopsis rhabdoformis</name>
    <dbReference type="NCBI Taxonomy" id="1448059"/>
    <lineage>
        <taxon>Bacteria</taxon>
        <taxon>Bacillati</taxon>
        <taxon>Actinomycetota</taxon>
        <taxon>Actinomycetes</taxon>
        <taxon>Pseudonocardiales</taxon>
        <taxon>Pseudonocardiaceae</taxon>
        <taxon>Amycolatopsis</taxon>
    </lineage>
</organism>
<feature type="transmembrane region" description="Helical" evidence="5">
    <location>
        <begin position="408"/>
        <end position="432"/>
    </location>
</feature>
<proteinExistence type="predicted"/>
<dbReference type="Proteomes" id="UP001330812">
    <property type="component" value="Chromosome"/>
</dbReference>
<dbReference type="EMBL" id="CP142149">
    <property type="protein sequence ID" value="WSE33598.1"/>
    <property type="molecule type" value="Genomic_DNA"/>
</dbReference>
<dbReference type="InterPro" id="IPR036259">
    <property type="entry name" value="MFS_trans_sf"/>
</dbReference>
<dbReference type="Gene3D" id="1.20.1250.20">
    <property type="entry name" value="MFS general substrate transporter like domains"/>
    <property type="match status" value="1"/>
</dbReference>
<comment type="subcellular location">
    <subcellularLocation>
        <location evidence="1">Cell membrane</location>
        <topology evidence="1">Multi-pass membrane protein</topology>
    </subcellularLocation>
</comment>
<dbReference type="PROSITE" id="PS50850">
    <property type="entry name" value="MFS"/>
    <property type="match status" value="1"/>
</dbReference>
<evidence type="ECO:0000256" key="2">
    <source>
        <dbReference type="ARBA" id="ARBA00022692"/>
    </source>
</evidence>
<keyword evidence="8" id="KW-1185">Reference proteome</keyword>
<feature type="transmembrane region" description="Helical" evidence="5">
    <location>
        <begin position="117"/>
        <end position="138"/>
    </location>
</feature>
<dbReference type="PANTHER" id="PTHR23508">
    <property type="entry name" value="CARBOXYLIC ACID TRANSPORTER PROTEIN HOMOLOG"/>
    <property type="match status" value="1"/>
</dbReference>
<reference evidence="7 8" key="1">
    <citation type="journal article" date="2015" name="Int. J. Syst. Evol. Microbiol.">
        <title>Amycolatopsis rhabdoformis sp. nov., an actinomycete isolated from a tropical forest soil.</title>
        <authorList>
            <person name="Souza W.R."/>
            <person name="Silva R.E."/>
            <person name="Goodfellow M."/>
            <person name="Busarakam K."/>
            <person name="Figueiro F.S."/>
            <person name="Ferreira D."/>
            <person name="Rodrigues-Filho E."/>
            <person name="Moraes L.A.B."/>
            <person name="Zucchi T.D."/>
        </authorList>
    </citation>
    <scope>NUCLEOTIDE SEQUENCE [LARGE SCALE GENOMIC DNA]</scope>
    <source>
        <strain evidence="7 8">NCIMB 14900</strain>
    </source>
</reference>
<feature type="transmembrane region" description="Helical" evidence="5">
    <location>
        <begin position="261"/>
        <end position="282"/>
    </location>
</feature>
<feature type="transmembrane region" description="Helical" evidence="5">
    <location>
        <begin position="325"/>
        <end position="343"/>
    </location>
</feature>
<protein>
    <submittedName>
        <fullName evidence="7">MFS transporter</fullName>
    </submittedName>
</protein>
<dbReference type="PANTHER" id="PTHR23508:SF10">
    <property type="entry name" value="CARBOXYLIC ACID TRANSPORTER PROTEIN HOMOLOG"/>
    <property type="match status" value="1"/>
</dbReference>
<evidence type="ECO:0000256" key="5">
    <source>
        <dbReference type="SAM" id="Phobius"/>
    </source>
</evidence>
<dbReference type="InterPro" id="IPR011701">
    <property type="entry name" value="MFS"/>
</dbReference>
<keyword evidence="4 5" id="KW-0472">Membrane</keyword>